<gene>
    <name evidence="3" type="ORF">PCOS0759_LOCUS4742</name>
</gene>
<dbReference type="AlphaFoldDB" id="A0A7S1PIN4"/>
<feature type="region of interest" description="Disordered" evidence="1">
    <location>
        <begin position="59"/>
        <end position="87"/>
    </location>
</feature>
<feature type="transmembrane region" description="Helical" evidence="2">
    <location>
        <begin position="197"/>
        <end position="224"/>
    </location>
</feature>
<proteinExistence type="predicted"/>
<organism evidence="3">
    <name type="scientific">Percolomonas cosmopolitus</name>
    <dbReference type="NCBI Taxonomy" id="63605"/>
    <lineage>
        <taxon>Eukaryota</taxon>
        <taxon>Discoba</taxon>
        <taxon>Heterolobosea</taxon>
        <taxon>Tetramitia</taxon>
        <taxon>Eutetramitia</taxon>
        <taxon>Percolomonadidae</taxon>
        <taxon>Percolomonas</taxon>
    </lineage>
</organism>
<evidence type="ECO:0000256" key="2">
    <source>
        <dbReference type="SAM" id="Phobius"/>
    </source>
</evidence>
<reference evidence="3" key="1">
    <citation type="submission" date="2021-01" db="EMBL/GenBank/DDBJ databases">
        <authorList>
            <person name="Corre E."/>
            <person name="Pelletier E."/>
            <person name="Niang G."/>
            <person name="Scheremetjew M."/>
            <person name="Finn R."/>
            <person name="Kale V."/>
            <person name="Holt S."/>
            <person name="Cochrane G."/>
            <person name="Meng A."/>
            <person name="Brown T."/>
            <person name="Cohen L."/>
        </authorList>
    </citation>
    <scope>NUCLEOTIDE SEQUENCE</scope>
    <source>
        <strain evidence="3">WS</strain>
    </source>
</reference>
<evidence type="ECO:0000256" key="1">
    <source>
        <dbReference type="SAM" id="MobiDB-lite"/>
    </source>
</evidence>
<feature type="transmembrane region" description="Helical" evidence="2">
    <location>
        <begin position="159"/>
        <end position="185"/>
    </location>
</feature>
<name>A0A7S1PIN4_9EUKA</name>
<keyword evidence="2" id="KW-0472">Membrane</keyword>
<dbReference type="EMBL" id="HBGD01005712">
    <property type="protein sequence ID" value="CAD9081502.1"/>
    <property type="molecule type" value="Transcribed_RNA"/>
</dbReference>
<sequence length="270" mass="29996">MVGRFKFPRPACLAHTPSASPSSITNQFVHNTTTHSLTIKLANMPDHTSIHMTETSAPISDDHDSHHHHRGVFHRNHDPNRPDPNTDVNPVVTHGDAYVHTKRDHEQRALAMAVVLLLVGFLALIGGLGLSSWAYADNPRNWDNTDNVARTVVSAVNSFLYIIIVIASALVGGIIITWFSLWISARKPKFQRTLLKLVALCFIAIAVCYFVLFCLGIALFVLYLVDDQDYYIGFWGSLLGFIYAMFFVLLALAGLRVCRVRMGGASQSNH</sequence>
<accession>A0A7S1PIN4</accession>
<feature type="transmembrane region" description="Helical" evidence="2">
    <location>
        <begin position="110"/>
        <end position="136"/>
    </location>
</feature>
<keyword evidence="2" id="KW-1133">Transmembrane helix</keyword>
<protein>
    <submittedName>
        <fullName evidence="3">Uncharacterized protein</fullName>
    </submittedName>
</protein>
<keyword evidence="2" id="KW-0812">Transmembrane</keyword>
<evidence type="ECO:0000313" key="3">
    <source>
        <dbReference type="EMBL" id="CAD9081502.1"/>
    </source>
</evidence>
<feature type="transmembrane region" description="Helical" evidence="2">
    <location>
        <begin position="230"/>
        <end position="252"/>
    </location>
</feature>